<dbReference type="PIRSF" id="PIRSF029347">
    <property type="entry name" value="RecF"/>
    <property type="match status" value="1"/>
</dbReference>
<dbReference type="GO" id="GO:0006302">
    <property type="term" value="P:double-strand break repair"/>
    <property type="evidence" value="ECO:0007669"/>
    <property type="project" value="TreeGrafter"/>
</dbReference>
<dbReference type="Gene3D" id="3.40.50.300">
    <property type="entry name" value="P-loop containing nucleotide triphosphate hydrolases"/>
    <property type="match status" value="2"/>
</dbReference>
<dbReference type="AlphaFoldDB" id="A0A6P0HJ41"/>
<proteinExistence type="predicted"/>
<dbReference type="InterPro" id="IPR014555">
    <property type="entry name" value="RecF-like"/>
</dbReference>
<evidence type="ECO:0000259" key="2">
    <source>
        <dbReference type="Pfam" id="PF13304"/>
    </source>
</evidence>
<evidence type="ECO:0000256" key="1">
    <source>
        <dbReference type="ARBA" id="ARBA00023236"/>
    </source>
</evidence>
<organism evidence="3 4">
    <name type="scientific">Nocardioides zeae</name>
    <dbReference type="NCBI Taxonomy" id="1457234"/>
    <lineage>
        <taxon>Bacteria</taxon>
        <taxon>Bacillati</taxon>
        <taxon>Actinomycetota</taxon>
        <taxon>Actinomycetes</taxon>
        <taxon>Propionibacteriales</taxon>
        <taxon>Nocardioidaceae</taxon>
        <taxon>Nocardioides</taxon>
    </lineage>
</organism>
<name>A0A6P0HJ41_9ACTN</name>
<dbReference type="GO" id="GO:0009432">
    <property type="term" value="P:SOS response"/>
    <property type="evidence" value="ECO:0007669"/>
    <property type="project" value="UniProtKB-KW"/>
</dbReference>
<dbReference type="InterPro" id="IPR027417">
    <property type="entry name" value="P-loop_NTPase"/>
</dbReference>
<dbReference type="GO" id="GO:0005524">
    <property type="term" value="F:ATP binding"/>
    <property type="evidence" value="ECO:0007669"/>
    <property type="project" value="InterPro"/>
</dbReference>
<dbReference type="PANTHER" id="PTHR32182">
    <property type="entry name" value="DNA REPLICATION AND REPAIR PROTEIN RECF"/>
    <property type="match status" value="1"/>
</dbReference>
<dbReference type="GO" id="GO:0016887">
    <property type="term" value="F:ATP hydrolysis activity"/>
    <property type="evidence" value="ECO:0007669"/>
    <property type="project" value="InterPro"/>
</dbReference>
<gene>
    <name evidence="3" type="ORF">G3T38_10050</name>
</gene>
<evidence type="ECO:0000313" key="4">
    <source>
        <dbReference type="Proteomes" id="UP000468687"/>
    </source>
</evidence>
<feature type="domain" description="ATPase AAA-type core" evidence="2">
    <location>
        <begin position="27"/>
        <end position="314"/>
    </location>
</feature>
<reference evidence="3 4" key="1">
    <citation type="journal article" date="2014" name="Int. J. Syst. Evol. Microbiol.">
        <title>Nocardioides zeae sp. nov., isolated from the stem of Zea mays.</title>
        <authorList>
            <person name="Glaeser S.P."/>
            <person name="McInroy J.A."/>
            <person name="Busse H.J."/>
            <person name="Kampfer P."/>
        </authorList>
    </citation>
    <scope>NUCLEOTIDE SEQUENCE [LARGE SCALE GENOMIC DNA]</scope>
    <source>
        <strain evidence="3 4">JCM 30728</strain>
    </source>
</reference>
<sequence>MGVALESLEIAGFTSIGRARLDLTSDVTLLVGGNGSGKSNLVAAFEMLGRVVDRQLNRHLVQNGGFDRFLHRSPSGGAAERIELTAWGEGSLANGYRAQLFPTSGDRGAVEEWTYFHDRSNFPRPHSVHLGVSAESMLADVAETRPRERFVLDLLAGCRVFHFDDTSSDAAPKKTVDIADSLTLHPDARNLAAVLLAMRDEDAACYRRIVRAVRSVAPFFDDFVLVPRNGHVQLRWSEQGVDGAFSADALSDGTLRFICLATLLLQPSAPATIVLDEPELGLHPFAIHQLAGLLRAAASSRKIVAATQSVTLLEQFTVEEVAVVERGDDGTTVSRPDASRLRAWLDDYTLGELWEKNVLGGRPGSTPRSEDG</sequence>
<keyword evidence="1" id="KW-0227">DNA damage</keyword>
<evidence type="ECO:0000313" key="3">
    <source>
        <dbReference type="EMBL" id="NEN78621.1"/>
    </source>
</evidence>
<dbReference type="SUPFAM" id="SSF52540">
    <property type="entry name" value="P-loop containing nucleoside triphosphate hydrolases"/>
    <property type="match status" value="1"/>
</dbReference>
<dbReference type="Pfam" id="PF13304">
    <property type="entry name" value="AAA_21"/>
    <property type="match status" value="1"/>
</dbReference>
<dbReference type="InterPro" id="IPR003959">
    <property type="entry name" value="ATPase_AAA_core"/>
</dbReference>
<dbReference type="PANTHER" id="PTHR32182:SF22">
    <property type="entry name" value="ATP-DEPENDENT ENDONUCLEASE, OLD FAMILY-RELATED"/>
    <property type="match status" value="1"/>
</dbReference>
<keyword evidence="4" id="KW-1185">Reference proteome</keyword>
<dbReference type="Proteomes" id="UP000468687">
    <property type="component" value="Unassembled WGS sequence"/>
</dbReference>
<dbReference type="GO" id="GO:0000731">
    <property type="term" value="P:DNA synthesis involved in DNA repair"/>
    <property type="evidence" value="ECO:0007669"/>
    <property type="project" value="TreeGrafter"/>
</dbReference>
<comment type="caution">
    <text evidence="3">The sequence shown here is derived from an EMBL/GenBank/DDBJ whole genome shotgun (WGS) entry which is preliminary data.</text>
</comment>
<accession>A0A6P0HJ41</accession>
<dbReference type="EMBL" id="JAAGXA010000006">
    <property type="protein sequence ID" value="NEN78621.1"/>
    <property type="molecule type" value="Genomic_DNA"/>
</dbReference>
<protein>
    <submittedName>
        <fullName evidence="3">AAA family ATPase</fullName>
    </submittedName>
</protein>
<keyword evidence="1" id="KW-0742">SOS response</keyword>